<dbReference type="EMBL" id="FMYH01000003">
    <property type="protein sequence ID" value="SDC62241.1"/>
    <property type="molecule type" value="Genomic_DNA"/>
</dbReference>
<protein>
    <submittedName>
        <fullName evidence="1">Uncharacterized protein</fullName>
    </submittedName>
</protein>
<evidence type="ECO:0000313" key="1">
    <source>
        <dbReference type="EMBL" id="SDC62241.1"/>
    </source>
</evidence>
<reference evidence="1 2" key="1">
    <citation type="submission" date="2016-09" db="EMBL/GenBank/DDBJ databases">
        <authorList>
            <person name="Capua I."/>
            <person name="De Benedictis P."/>
            <person name="Joannis T."/>
            <person name="Lombin L.H."/>
            <person name="Cattoli G."/>
        </authorList>
    </citation>
    <scope>NUCLEOTIDE SEQUENCE [LARGE SCALE GENOMIC DNA]</scope>
    <source>
        <strain evidence="1 2">ISLP-3</strain>
    </source>
</reference>
<name>A0A1G6N3G1_9MICO</name>
<dbReference type="Proteomes" id="UP000199039">
    <property type="component" value="Unassembled WGS sequence"/>
</dbReference>
<keyword evidence="2" id="KW-1185">Reference proteome</keyword>
<proteinExistence type="predicted"/>
<accession>A0A1G6N3G1</accession>
<evidence type="ECO:0000313" key="2">
    <source>
        <dbReference type="Proteomes" id="UP000199039"/>
    </source>
</evidence>
<gene>
    <name evidence="1" type="ORF">SAMN05216410_2041</name>
</gene>
<dbReference type="STRING" id="1814289.SAMN05216410_2041"/>
<dbReference type="AlphaFoldDB" id="A0A1G6N3G1"/>
<organism evidence="1 2">
    <name type="scientific">Sanguibacter gelidistatuariae</name>
    <dbReference type="NCBI Taxonomy" id="1814289"/>
    <lineage>
        <taxon>Bacteria</taxon>
        <taxon>Bacillati</taxon>
        <taxon>Actinomycetota</taxon>
        <taxon>Actinomycetes</taxon>
        <taxon>Micrococcales</taxon>
        <taxon>Sanguibacteraceae</taxon>
        <taxon>Sanguibacter</taxon>
    </lineage>
</organism>
<sequence length="48" mass="5930">MYFPGYELSTLDRIHRAEEIRRQWGKRDQVLPRTPLSQRVRHFFQRSA</sequence>